<keyword evidence="1" id="KW-0472">Membrane</keyword>
<feature type="transmembrane region" description="Helical" evidence="1">
    <location>
        <begin position="127"/>
        <end position="148"/>
    </location>
</feature>
<accession>A0A0R2B4K3</accession>
<dbReference type="Proteomes" id="UP000051612">
    <property type="component" value="Unassembled WGS sequence"/>
</dbReference>
<sequence>MKKSTLLSNAFTLFKFYLNDTLSGLLHHPILRNKLTRIILVFGGVIFYLWYFYINMRSFSNLGDVNIFPKLATLTKVTIISYINMFLILGLYISTFINTTLNFNNTNLFITNLLPFSKKEITLGQKLFKLSVSLVLFELCLIIVFPFFTRIAIISLLDLILLLLIFHHCFILSFLAVDAIYSFVLKFISIKATKLSSIVTFIFDIFIIAIATLYMLVYRFPVENIIGHSSVSISFIILTTYILTFLIILTIITIILKFNLYTPIYFKRKIFLSSISLSKLGLLYTLPAIFRQKNFIYSLTTIAIMSIITWVQSGIHASLYIFCNFYFLINITGINYASSTIKFRKFYSFYRISTINEFISLILSAVVLSIPQLIVLTYLRDTQNSILITYSFFAIALIFGFLFPKFNGILNEIFSVSLSMILIFVIYQLLTSNSVFISIVIILFAILFIILQKERVEIE</sequence>
<evidence type="ECO:0000313" key="2">
    <source>
        <dbReference type="EMBL" id="KRM70531.1"/>
    </source>
</evidence>
<feature type="transmembrane region" description="Helical" evidence="1">
    <location>
        <begin position="435"/>
        <end position="451"/>
    </location>
</feature>
<feature type="transmembrane region" description="Helical" evidence="1">
    <location>
        <begin position="294"/>
        <end position="311"/>
    </location>
</feature>
<dbReference type="PATRIC" id="fig|1423772.3.peg.1811"/>
<feature type="transmembrane region" description="Helical" evidence="1">
    <location>
        <begin position="236"/>
        <end position="260"/>
    </location>
</feature>
<evidence type="ECO:0000256" key="1">
    <source>
        <dbReference type="SAM" id="Phobius"/>
    </source>
</evidence>
<reference evidence="2 3" key="1">
    <citation type="journal article" date="2015" name="Genome Announc.">
        <title>Expanding the biotechnology potential of lactobacilli through comparative genomics of 213 strains and associated genera.</title>
        <authorList>
            <person name="Sun Z."/>
            <person name="Harris H.M."/>
            <person name="McCann A."/>
            <person name="Guo C."/>
            <person name="Argimon S."/>
            <person name="Zhang W."/>
            <person name="Yang X."/>
            <person name="Jeffery I.B."/>
            <person name="Cooney J.C."/>
            <person name="Kagawa T.F."/>
            <person name="Liu W."/>
            <person name="Song Y."/>
            <person name="Salvetti E."/>
            <person name="Wrobel A."/>
            <person name="Rasinkangas P."/>
            <person name="Parkhill J."/>
            <person name="Rea M.C."/>
            <person name="O'Sullivan O."/>
            <person name="Ritari J."/>
            <person name="Douillard F.P."/>
            <person name="Paul Ross R."/>
            <person name="Yang R."/>
            <person name="Briner A.E."/>
            <person name="Felis G.E."/>
            <person name="de Vos W.M."/>
            <person name="Barrangou R."/>
            <person name="Klaenhammer T.R."/>
            <person name="Caufield P.W."/>
            <person name="Cui Y."/>
            <person name="Zhang H."/>
            <person name="O'Toole P.W."/>
        </authorList>
    </citation>
    <scope>NUCLEOTIDE SEQUENCE [LARGE SCALE GENOMIC DNA]</scope>
    <source>
        <strain evidence="2 3">DSM 20452</strain>
    </source>
</reference>
<feature type="transmembrane region" description="Helical" evidence="1">
    <location>
        <begin position="317"/>
        <end position="337"/>
    </location>
</feature>
<comment type="caution">
    <text evidence="2">The sequence shown here is derived from an EMBL/GenBank/DDBJ whole genome shotgun (WGS) entry which is preliminary data.</text>
</comment>
<feature type="transmembrane region" description="Helical" evidence="1">
    <location>
        <begin position="35"/>
        <end position="54"/>
    </location>
</feature>
<proteinExistence type="predicted"/>
<name>A0A0R2B4K3_9LACO</name>
<gene>
    <name evidence="2" type="ORF">FC48_GL001702</name>
</gene>
<dbReference type="EMBL" id="AYYN01000174">
    <property type="protein sequence ID" value="KRM70531.1"/>
    <property type="molecule type" value="Genomic_DNA"/>
</dbReference>
<feature type="transmembrane region" description="Helical" evidence="1">
    <location>
        <begin position="195"/>
        <end position="216"/>
    </location>
</feature>
<organism evidence="2 3">
    <name type="scientific">Ligilactobacillus murinus DSM 20452 = NBRC 14221</name>
    <dbReference type="NCBI Taxonomy" id="1423772"/>
    <lineage>
        <taxon>Bacteria</taxon>
        <taxon>Bacillati</taxon>
        <taxon>Bacillota</taxon>
        <taxon>Bacilli</taxon>
        <taxon>Lactobacillales</taxon>
        <taxon>Lactobacillaceae</taxon>
        <taxon>Ligilactobacillus</taxon>
    </lineage>
</organism>
<feature type="transmembrane region" description="Helical" evidence="1">
    <location>
        <begin position="385"/>
        <end position="403"/>
    </location>
</feature>
<feature type="transmembrane region" description="Helical" evidence="1">
    <location>
        <begin position="160"/>
        <end position="183"/>
    </location>
</feature>
<keyword evidence="1" id="KW-1133">Transmembrane helix</keyword>
<protein>
    <submittedName>
        <fullName evidence="2">Uncharacterized protein</fullName>
    </submittedName>
</protein>
<feature type="transmembrane region" description="Helical" evidence="1">
    <location>
        <begin position="358"/>
        <end position="379"/>
    </location>
</feature>
<feature type="transmembrane region" description="Helical" evidence="1">
    <location>
        <begin position="410"/>
        <end position="429"/>
    </location>
</feature>
<feature type="transmembrane region" description="Helical" evidence="1">
    <location>
        <begin position="74"/>
        <end position="93"/>
    </location>
</feature>
<keyword evidence="1" id="KW-0812">Transmembrane</keyword>
<evidence type="ECO:0000313" key="3">
    <source>
        <dbReference type="Proteomes" id="UP000051612"/>
    </source>
</evidence>
<dbReference type="AlphaFoldDB" id="A0A0R2B4K3"/>